<evidence type="ECO:0000313" key="3">
    <source>
        <dbReference type="Proteomes" id="UP000257109"/>
    </source>
</evidence>
<sequence length="131" mass="14988">MPFEFHDFDDFTNCDCTCTRLTKCPICVEISSAINEGAGVVDITVLDCAMLELTIYLNSLGLLDLGLLDMHHMVKELIEALIKRKPLYLRDKWLGEDSRGFKERPKLRMSQPNQERSDLIEASRPRRSDLG</sequence>
<feature type="non-terminal residue" evidence="2">
    <location>
        <position position="1"/>
    </location>
</feature>
<protein>
    <submittedName>
        <fullName evidence="2">Uncharacterized protein</fullName>
    </submittedName>
</protein>
<feature type="compositionally biased region" description="Basic and acidic residues" evidence="1">
    <location>
        <begin position="115"/>
        <end position="131"/>
    </location>
</feature>
<evidence type="ECO:0000313" key="2">
    <source>
        <dbReference type="EMBL" id="RDY03860.1"/>
    </source>
</evidence>
<reference evidence="2" key="1">
    <citation type="submission" date="2018-05" db="EMBL/GenBank/DDBJ databases">
        <title>Draft genome of Mucuna pruriens seed.</title>
        <authorList>
            <person name="Nnadi N.E."/>
            <person name="Vos R."/>
            <person name="Hasami M.H."/>
            <person name="Devisetty U.K."/>
            <person name="Aguiy J.C."/>
        </authorList>
    </citation>
    <scope>NUCLEOTIDE SEQUENCE [LARGE SCALE GENOMIC DNA]</scope>
    <source>
        <strain evidence="2">JCA_2017</strain>
    </source>
</reference>
<name>A0A371HM63_MUCPR</name>
<accession>A0A371HM63</accession>
<evidence type="ECO:0000256" key="1">
    <source>
        <dbReference type="SAM" id="MobiDB-lite"/>
    </source>
</evidence>
<organism evidence="2 3">
    <name type="scientific">Mucuna pruriens</name>
    <name type="common">Velvet bean</name>
    <name type="synonym">Dolichos pruriens</name>
    <dbReference type="NCBI Taxonomy" id="157652"/>
    <lineage>
        <taxon>Eukaryota</taxon>
        <taxon>Viridiplantae</taxon>
        <taxon>Streptophyta</taxon>
        <taxon>Embryophyta</taxon>
        <taxon>Tracheophyta</taxon>
        <taxon>Spermatophyta</taxon>
        <taxon>Magnoliopsida</taxon>
        <taxon>eudicotyledons</taxon>
        <taxon>Gunneridae</taxon>
        <taxon>Pentapetalae</taxon>
        <taxon>rosids</taxon>
        <taxon>fabids</taxon>
        <taxon>Fabales</taxon>
        <taxon>Fabaceae</taxon>
        <taxon>Papilionoideae</taxon>
        <taxon>50 kb inversion clade</taxon>
        <taxon>NPAAA clade</taxon>
        <taxon>indigoferoid/millettioid clade</taxon>
        <taxon>Phaseoleae</taxon>
        <taxon>Mucuna</taxon>
    </lineage>
</organism>
<keyword evidence="3" id="KW-1185">Reference proteome</keyword>
<proteinExistence type="predicted"/>
<dbReference type="AlphaFoldDB" id="A0A371HM63"/>
<gene>
    <name evidence="2" type="ORF">CR513_12502</name>
</gene>
<dbReference type="Proteomes" id="UP000257109">
    <property type="component" value="Unassembled WGS sequence"/>
</dbReference>
<comment type="caution">
    <text evidence="2">The sequence shown here is derived from an EMBL/GenBank/DDBJ whole genome shotgun (WGS) entry which is preliminary data.</text>
</comment>
<dbReference type="EMBL" id="QJKJ01002191">
    <property type="protein sequence ID" value="RDY03860.1"/>
    <property type="molecule type" value="Genomic_DNA"/>
</dbReference>
<feature type="region of interest" description="Disordered" evidence="1">
    <location>
        <begin position="104"/>
        <end position="131"/>
    </location>
</feature>